<dbReference type="Gene3D" id="3.40.190.10">
    <property type="entry name" value="Periplasmic binding protein-like II"/>
    <property type="match status" value="2"/>
</dbReference>
<evidence type="ECO:0000256" key="6">
    <source>
        <dbReference type="ARBA" id="ARBA00023288"/>
    </source>
</evidence>
<dbReference type="Pfam" id="PF03180">
    <property type="entry name" value="Lipoprotein_9"/>
    <property type="match status" value="1"/>
</dbReference>
<evidence type="ECO:0000256" key="3">
    <source>
        <dbReference type="ARBA" id="ARBA00022729"/>
    </source>
</evidence>
<keyword evidence="9" id="KW-1185">Reference proteome</keyword>
<dbReference type="OrthoDB" id="9812878at2"/>
<proteinExistence type="inferred from homology"/>
<dbReference type="GO" id="GO:0016020">
    <property type="term" value="C:membrane"/>
    <property type="evidence" value="ECO:0007669"/>
    <property type="project" value="UniProtKB-SubCell"/>
</dbReference>
<keyword evidence="3 7" id="KW-0732">Signal</keyword>
<sequence>MKSVNFKVLCLLLVLVMCLSAVGCAKQEETVPSENTAQASSEATEKKETIKLGALSTIEPFTSLVKDALVEKGYDAEVVLFDANNMPATATKDGDINGFIHNHLPWIQTFNKENNSNLQMVEPYLCYYRTALYSSKHKSIEEIPNNGTIAVPGDPSNIEKSLEMLQEVGLLTLGEKTENFYTILDIKDNPKNIKLLETEISTTARSINDADAVICPSTRIKAAGIDPNSFLAEDMSTVNFPVGLTVRPDSVEEEWVKDAMEILKSDEMRAKFNEIFEGTLVLYEKK</sequence>
<dbReference type="InterPro" id="IPR004872">
    <property type="entry name" value="Lipoprotein_NlpA"/>
</dbReference>
<reference evidence="8 9" key="1">
    <citation type="submission" date="2017-06" db="EMBL/GenBank/DDBJ databases">
        <title>Draft genome sequence of anaerobic fermentative bacterium Anaeromicrobium sediminis DY2726D isolated from West Pacific Ocean sediments.</title>
        <authorList>
            <person name="Zeng X."/>
        </authorList>
    </citation>
    <scope>NUCLEOTIDE SEQUENCE [LARGE SCALE GENOMIC DNA]</scope>
    <source>
        <strain evidence="8 9">DY2726D</strain>
    </source>
</reference>
<dbReference type="PANTHER" id="PTHR30429:SF0">
    <property type="entry name" value="METHIONINE-BINDING LIPOPROTEIN METQ"/>
    <property type="match status" value="1"/>
</dbReference>
<evidence type="ECO:0000256" key="5">
    <source>
        <dbReference type="ARBA" id="ARBA00023139"/>
    </source>
</evidence>
<feature type="signal peptide" evidence="7">
    <location>
        <begin position="1"/>
        <end position="25"/>
    </location>
</feature>
<evidence type="ECO:0000313" key="8">
    <source>
        <dbReference type="EMBL" id="PAB59579.1"/>
    </source>
</evidence>
<evidence type="ECO:0008006" key="10">
    <source>
        <dbReference type="Google" id="ProtNLM"/>
    </source>
</evidence>
<comment type="similarity">
    <text evidence="2">Belongs to the NlpA lipoprotein family.</text>
</comment>
<gene>
    <name evidence="8" type="ORF">CCE28_10230</name>
</gene>
<dbReference type="Proteomes" id="UP000216024">
    <property type="component" value="Unassembled WGS sequence"/>
</dbReference>
<evidence type="ECO:0000256" key="7">
    <source>
        <dbReference type="SAM" id="SignalP"/>
    </source>
</evidence>
<evidence type="ECO:0000256" key="4">
    <source>
        <dbReference type="ARBA" id="ARBA00023136"/>
    </source>
</evidence>
<keyword evidence="6" id="KW-0449">Lipoprotein</keyword>
<keyword evidence="5" id="KW-0564">Palmitate</keyword>
<evidence type="ECO:0000313" key="9">
    <source>
        <dbReference type="Proteomes" id="UP000216024"/>
    </source>
</evidence>
<name>A0A267MJ33_9FIRM</name>
<keyword evidence="4" id="KW-0472">Membrane</keyword>
<evidence type="ECO:0000256" key="1">
    <source>
        <dbReference type="ARBA" id="ARBA00004635"/>
    </source>
</evidence>
<dbReference type="EMBL" id="NIBG01000007">
    <property type="protein sequence ID" value="PAB59579.1"/>
    <property type="molecule type" value="Genomic_DNA"/>
</dbReference>
<dbReference type="RefSeq" id="WP_095133588.1">
    <property type="nucleotide sequence ID" value="NZ_NIBG01000007.1"/>
</dbReference>
<comment type="caution">
    <text evidence="8">The sequence shown here is derived from an EMBL/GenBank/DDBJ whole genome shotgun (WGS) entry which is preliminary data.</text>
</comment>
<dbReference type="PANTHER" id="PTHR30429">
    <property type="entry name" value="D-METHIONINE-BINDING LIPOPROTEIN METQ"/>
    <property type="match status" value="1"/>
</dbReference>
<organism evidence="8 9">
    <name type="scientific">Anaeromicrobium sediminis</name>
    <dbReference type="NCBI Taxonomy" id="1478221"/>
    <lineage>
        <taxon>Bacteria</taxon>
        <taxon>Bacillati</taxon>
        <taxon>Bacillota</taxon>
        <taxon>Clostridia</taxon>
        <taxon>Peptostreptococcales</taxon>
        <taxon>Thermotaleaceae</taxon>
        <taxon>Anaeromicrobium</taxon>
    </lineage>
</organism>
<comment type="subcellular location">
    <subcellularLocation>
        <location evidence="1">Membrane</location>
        <topology evidence="1">Lipid-anchor</topology>
    </subcellularLocation>
</comment>
<dbReference type="SUPFAM" id="SSF53850">
    <property type="entry name" value="Periplasmic binding protein-like II"/>
    <property type="match status" value="1"/>
</dbReference>
<protein>
    <recommendedName>
        <fullName evidence="10">Metal ABC transporter substrate-binding protein</fullName>
    </recommendedName>
</protein>
<accession>A0A267MJ33</accession>
<dbReference type="AlphaFoldDB" id="A0A267MJ33"/>
<feature type="chain" id="PRO_5038466514" description="Metal ABC transporter substrate-binding protein" evidence="7">
    <location>
        <begin position="26"/>
        <end position="286"/>
    </location>
</feature>
<evidence type="ECO:0000256" key="2">
    <source>
        <dbReference type="ARBA" id="ARBA00008973"/>
    </source>
</evidence>
<dbReference type="PROSITE" id="PS51257">
    <property type="entry name" value="PROKAR_LIPOPROTEIN"/>
    <property type="match status" value="1"/>
</dbReference>